<sequence length="538" mass="58257">MVGFAFRNQLSALVETWQLRRCPGPASAVNSAWALSHLRAWLEATEEVPSGPVLILGASASLAAAAPHLVRAWARQVIDTSAASAARGEPMLLLGPSPESGGTLFEGYSLSPALLGALRSQSLESWKVAANATSMVSQLWQFAQAGVMRPMPCAGLLSGTKPVAAWPCPLRPPALVPGRPRDDLKIDPLIGGPAAAAALKSAGYHLEALRASCYCERDTLDKNGYLPCYFSASLWGACRRYEGATEPLDSEEEEDLIDYINDTYAPGAERLIDPEDGTIAGYLKDTNWPGATSCAISHIRGLIQAATEGYERALVFEDDAVIPTSISQKRGWCDGCKGQLCRCPAAWVHLVEEAVALLERTPKLVRSPGDASRAKRDAFSFKLCIVLYGELGAPVASTQVAVSRVYPRPGTLLPADDGSDSDDDLGGVTQLGYMWCAEAILYSRSALEDVLSLALHERIWAQDETVPHLYSARPWNPRFMESLRRAGFQRQWIAGVPSGEIEDGWVQQLEYFKEELDGALGNAWRSSNSSEYGILKFL</sequence>
<accession>A0A1Q9DN28</accession>
<proteinExistence type="predicted"/>
<dbReference type="EMBL" id="LSRX01000462">
    <property type="protein sequence ID" value="OLP96576.1"/>
    <property type="molecule type" value="Genomic_DNA"/>
</dbReference>
<protein>
    <submittedName>
        <fullName evidence="1">Uncharacterized protein</fullName>
    </submittedName>
</protein>
<gene>
    <name evidence="1" type="ORF">AK812_SmicGene21186</name>
</gene>
<name>A0A1Q9DN28_SYMMI</name>
<dbReference type="AlphaFoldDB" id="A0A1Q9DN28"/>
<evidence type="ECO:0000313" key="1">
    <source>
        <dbReference type="EMBL" id="OLP96576.1"/>
    </source>
</evidence>
<keyword evidence="2" id="KW-1185">Reference proteome</keyword>
<reference evidence="1 2" key="1">
    <citation type="submission" date="2016-02" db="EMBL/GenBank/DDBJ databases">
        <title>Genome analysis of coral dinoflagellate symbionts highlights evolutionary adaptations to a symbiotic lifestyle.</title>
        <authorList>
            <person name="Aranda M."/>
            <person name="Li Y."/>
            <person name="Liew Y.J."/>
            <person name="Baumgarten S."/>
            <person name="Simakov O."/>
            <person name="Wilson M."/>
            <person name="Piel J."/>
            <person name="Ashoor H."/>
            <person name="Bougouffa S."/>
            <person name="Bajic V.B."/>
            <person name="Ryu T."/>
            <person name="Ravasi T."/>
            <person name="Bayer T."/>
            <person name="Micklem G."/>
            <person name="Kim H."/>
            <person name="Bhak J."/>
            <person name="Lajeunesse T.C."/>
            <person name="Voolstra C.R."/>
        </authorList>
    </citation>
    <scope>NUCLEOTIDE SEQUENCE [LARGE SCALE GENOMIC DNA]</scope>
    <source>
        <strain evidence="1 2">CCMP2467</strain>
    </source>
</reference>
<dbReference type="Proteomes" id="UP000186817">
    <property type="component" value="Unassembled WGS sequence"/>
</dbReference>
<evidence type="ECO:0000313" key="2">
    <source>
        <dbReference type="Proteomes" id="UP000186817"/>
    </source>
</evidence>
<dbReference type="OrthoDB" id="476303at2759"/>
<organism evidence="1 2">
    <name type="scientific">Symbiodinium microadriaticum</name>
    <name type="common">Dinoflagellate</name>
    <name type="synonym">Zooxanthella microadriatica</name>
    <dbReference type="NCBI Taxonomy" id="2951"/>
    <lineage>
        <taxon>Eukaryota</taxon>
        <taxon>Sar</taxon>
        <taxon>Alveolata</taxon>
        <taxon>Dinophyceae</taxon>
        <taxon>Suessiales</taxon>
        <taxon>Symbiodiniaceae</taxon>
        <taxon>Symbiodinium</taxon>
    </lineage>
</organism>
<comment type="caution">
    <text evidence="1">The sequence shown here is derived from an EMBL/GenBank/DDBJ whole genome shotgun (WGS) entry which is preliminary data.</text>
</comment>
<dbReference type="OMA" id="LRASCYC"/>